<reference evidence="2 3" key="1">
    <citation type="submission" date="2015-11" db="EMBL/GenBank/DDBJ databases">
        <title>Genomic analysis of 38 Legionella species identifies large and diverse effector repertoires.</title>
        <authorList>
            <person name="Burstein D."/>
            <person name="Amaro F."/>
            <person name="Zusman T."/>
            <person name="Lifshitz Z."/>
            <person name="Cohen O."/>
            <person name="Gilbert J.A."/>
            <person name="Pupko T."/>
            <person name="Shuman H.A."/>
            <person name="Segal G."/>
        </authorList>
    </citation>
    <scope>NUCLEOTIDE SEQUENCE [LARGE SCALE GENOMIC DNA]</scope>
    <source>
        <strain evidence="2 3">WA-270A-C2</strain>
    </source>
</reference>
<protein>
    <submittedName>
        <fullName evidence="2">Integral membrane protein</fullName>
    </submittedName>
</protein>
<dbReference type="InterPro" id="IPR036259">
    <property type="entry name" value="MFS_trans_sf"/>
</dbReference>
<dbReference type="PANTHER" id="PTHR43483">
    <property type="entry name" value="MEMBRANE TRANSPORTER PROTEIN HI_0806-RELATED"/>
    <property type="match status" value="1"/>
</dbReference>
<evidence type="ECO:0000313" key="2">
    <source>
        <dbReference type="EMBL" id="KTD45887.1"/>
    </source>
</evidence>
<organism evidence="2 3">
    <name type="scientific">Legionella rubrilucens</name>
    <dbReference type="NCBI Taxonomy" id="458"/>
    <lineage>
        <taxon>Bacteria</taxon>
        <taxon>Pseudomonadati</taxon>
        <taxon>Pseudomonadota</taxon>
        <taxon>Gammaproteobacteria</taxon>
        <taxon>Legionellales</taxon>
        <taxon>Legionellaceae</taxon>
        <taxon>Legionella</taxon>
    </lineage>
</organism>
<evidence type="ECO:0000256" key="1">
    <source>
        <dbReference type="SAM" id="Phobius"/>
    </source>
</evidence>
<gene>
    <name evidence="2" type="ORF">Lrub_2684</name>
</gene>
<feature type="transmembrane region" description="Helical" evidence="1">
    <location>
        <begin position="29"/>
        <end position="49"/>
    </location>
</feature>
<accession>A0A0W0XMV8</accession>
<feature type="transmembrane region" description="Helical" evidence="1">
    <location>
        <begin position="127"/>
        <end position="148"/>
    </location>
</feature>
<feature type="transmembrane region" description="Helical" evidence="1">
    <location>
        <begin position="262"/>
        <end position="280"/>
    </location>
</feature>
<keyword evidence="1" id="KW-0812">Transmembrane</keyword>
<feature type="transmembrane region" description="Helical" evidence="1">
    <location>
        <begin position="193"/>
        <end position="215"/>
    </location>
</feature>
<comment type="caution">
    <text evidence="2">The sequence shown here is derived from an EMBL/GenBank/DDBJ whole genome shotgun (WGS) entry which is preliminary data.</text>
</comment>
<feature type="transmembrane region" description="Helical" evidence="1">
    <location>
        <begin position="61"/>
        <end position="82"/>
    </location>
</feature>
<dbReference type="EMBL" id="LNYT01000022">
    <property type="protein sequence ID" value="KTD45887.1"/>
    <property type="molecule type" value="Genomic_DNA"/>
</dbReference>
<dbReference type="AlphaFoldDB" id="A0A0W0XMV8"/>
<keyword evidence="1" id="KW-0472">Membrane</keyword>
<keyword evidence="3" id="KW-1185">Reference proteome</keyword>
<proteinExistence type="predicted"/>
<feature type="transmembrane region" description="Helical" evidence="1">
    <location>
        <begin position="154"/>
        <end position="173"/>
    </location>
</feature>
<feature type="transmembrane region" description="Helical" evidence="1">
    <location>
        <begin position="286"/>
        <end position="307"/>
    </location>
</feature>
<keyword evidence="1" id="KW-1133">Transmembrane helix</keyword>
<sequence>MANLAFLCQLICLSLTFNGFVRLMAIPFIIFTILLLSAICVAAMLYRLYTQPKVSLSILDYIKLLASGIIAFIADTLGVGSFAVNVALAKLLGTFPDDELPAVNNGAQVIPGTIESLFFMQMIDVNLTTLITLVSGACLGGLIGGAVVSRLSKQAIRLAMMCCFPLLIALLICHQLRLIPFGGDAVDLHTYKLFIGFLAMIVCGALTSVGIGLFVMVQSVLFLLNVSPVVAFPIMTTAGAMQQPLTTLVFLQHDKIPMKKTLVLSLAGCIGVLVTIPVFTSLTVTWLHSLLLVILIYNLYAISRTYFQNRTQARRQELLMPCT</sequence>
<evidence type="ECO:0000313" key="3">
    <source>
        <dbReference type="Proteomes" id="UP000054608"/>
    </source>
</evidence>
<dbReference type="PATRIC" id="fig|458.5.peg.2799"/>
<dbReference type="SUPFAM" id="SSF103473">
    <property type="entry name" value="MFS general substrate transporter"/>
    <property type="match status" value="1"/>
</dbReference>
<dbReference type="PANTHER" id="PTHR43483:SF3">
    <property type="entry name" value="MEMBRANE TRANSPORTER PROTEIN HI_0806-RELATED"/>
    <property type="match status" value="1"/>
</dbReference>
<dbReference type="STRING" id="458.Lrub_2684"/>
<name>A0A0W0XMV8_9GAMM</name>
<dbReference type="Proteomes" id="UP000054608">
    <property type="component" value="Unassembled WGS sequence"/>
</dbReference>